<accession>A0A2A6CJT4</accession>
<accession>A0A8R1V1N4</accession>
<gene>
    <name evidence="1" type="primary">WBGene00284041</name>
</gene>
<reference evidence="1" key="2">
    <citation type="submission" date="2022-06" db="UniProtKB">
        <authorList>
            <consortium name="EnsemblMetazoa"/>
        </authorList>
    </citation>
    <scope>IDENTIFICATION</scope>
    <source>
        <strain evidence="1">PS312</strain>
    </source>
</reference>
<dbReference type="AlphaFoldDB" id="A0A2A6CJT4"/>
<evidence type="ECO:0000313" key="2">
    <source>
        <dbReference type="Proteomes" id="UP000005239"/>
    </source>
</evidence>
<name>A0A2A6CJT4_PRIPA</name>
<keyword evidence="2" id="KW-1185">Reference proteome</keyword>
<sequence>MHSKSYRSPDKLRNCKKRFPAFKKRTLYSSAFDSMGVAALVVSFHATIHAASLLLTTPAFRTKVYNSIFDGVGLPARGVGKPTDRRCTCPAGDSSILALILVSTTLYFMVNNEFMDQWE</sequence>
<organism evidence="1 2">
    <name type="scientific">Pristionchus pacificus</name>
    <name type="common">Parasitic nematode worm</name>
    <dbReference type="NCBI Taxonomy" id="54126"/>
    <lineage>
        <taxon>Eukaryota</taxon>
        <taxon>Metazoa</taxon>
        <taxon>Ecdysozoa</taxon>
        <taxon>Nematoda</taxon>
        <taxon>Chromadorea</taxon>
        <taxon>Rhabditida</taxon>
        <taxon>Rhabditina</taxon>
        <taxon>Diplogasteromorpha</taxon>
        <taxon>Diplogasteroidea</taxon>
        <taxon>Neodiplogasteridae</taxon>
        <taxon>Pristionchus</taxon>
    </lineage>
</organism>
<evidence type="ECO:0000313" key="1">
    <source>
        <dbReference type="EnsemblMetazoa" id="PPA45672.1"/>
    </source>
</evidence>
<protein>
    <submittedName>
        <fullName evidence="1">Uncharacterized protein</fullName>
    </submittedName>
</protein>
<reference evidence="2" key="1">
    <citation type="journal article" date="2008" name="Nat. Genet.">
        <title>The Pristionchus pacificus genome provides a unique perspective on nematode lifestyle and parasitism.</title>
        <authorList>
            <person name="Dieterich C."/>
            <person name="Clifton S.W."/>
            <person name="Schuster L.N."/>
            <person name="Chinwalla A."/>
            <person name="Delehaunty K."/>
            <person name="Dinkelacker I."/>
            <person name="Fulton L."/>
            <person name="Fulton R."/>
            <person name="Godfrey J."/>
            <person name="Minx P."/>
            <person name="Mitreva M."/>
            <person name="Roeseler W."/>
            <person name="Tian H."/>
            <person name="Witte H."/>
            <person name="Yang S.P."/>
            <person name="Wilson R.K."/>
            <person name="Sommer R.J."/>
        </authorList>
    </citation>
    <scope>NUCLEOTIDE SEQUENCE [LARGE SCALE GENOMIC DNA]</scope>
    <source>
        <strain evidence="2">PS312</strain>
    </source>
</reference>
<dbReference type="EnsemblMetazoa" id="PPA45672.1">
    <property type="protein sequence ID" value="PPA45672.1"/>
    <property type="gene ID" value="WBGene00284041"/>
</dbReference>
<dbReference type="Proteomes" id="UP000005239">
    <property type="component" value="Unassembled WGS sequence"/>
</dbReference>
<proteinExistence type="predicted"/>